<feature type="signal peptide" evidence="1">
    <location>
        <begin position="1"/>
        <end position="16"/>
    </location>
</feature>
<gene>
    <name evidence="2" type="ordered locus">NAMH_0105</name>
</gene>
<protein>
    <recommendedName>
        <fullName evidence="4">Outer membrane protein beta-barrel domain-containing protein</fullName>
    </recommendedName>
</protein>
<feature type="chain" id="PRO_5002886270" description="Outer membrane protein beta-barrel domain-containing protein" evidence="1">
    <location>
        <begin position="17"/>
        <end position="173"/>
    </location>
</feature>
<evidence type="ECO:0008006" key="4">
    <source>
        <dbReference type="Google" id="ProtNLM"/>
    </source>
</evidence>
<dbReference type="STRING" id="598659.NAMH_0105"/>
<keyword evidence="3" id="KW-1185">Reference proteome</keyword>
<proteinExistence type="predicted"/>
<accession>B9L7D4</accession>
<evidence type="ECO:0000313" key="3">
    <source>
        <dbReference type="Proteomes" id="UP000000448"/>
    </source>
</evidence>
<organism evidence="2 3">
    <name type="scientific">Nautilia profundicola (strain ATCC BAA-1463 / DSM 18972 / AmH)</name>
    <dbReference type="NCBI Taxonomy" id="598659"/>
    <lineage>
        <taxon>Bacteria</taxon>
        <taxon>Pseudomonadati</taxon>
        <taxon>Campylobacterota</taxon>
        <taxon>Epsilonproteobacteria</taxon>
        <taxon>Nautiliales</taxon>
        <taxon>Nautiliaceae</taxon>
        <taxon>Nautilia</taxon>
    </lineage>
</organism>
<dbReference type="eggNOG" id="ENOG5031DXW">
    <property type="taxonomic scope" value="Bacteria"/>
</dbReference>
<evidence type="ECO:0000256" key="1">
    <source>
        <dbReference type="SAM" id="SignalP"/>
    </source>
</evidence>
<dbReference type="HOGENOM" id="CLU_1545993_0_0_7"/>
<keyword evidence="1" id="KW-0732">Signal</keyword>
<dbReference type="KEGG" id="nam:NAMH_0105"/>
<dbReference type="RefSeq" id="WP_015902212.1">
    <property type="nucleotide sequence ID" value="NC_012115.1"/>
</dbReference>
<sequence length="173" mass="19144">MKKLLLSVFAAGSLFAGNFANLQITNDTIMVEGQAKVSYEQPFYVRGGYLINSDKSNFFYAGVKSEGQAIGIDLPIKFSLFVDFVHTTKNSALPVGIGASSYIGQFSIPVFVRGEFEYAPKILSFDEADKFMKFKVEAGTQFIENGEVFVGYRDISFDNNYDSSLYVGVGFTF</sequence>
<dbReference type="Proteomes" id="UP000000448">
    <property type="component" value="Chromosome"/>
</dbReference>
<dbReference type="EMBL" id="CP001279">
    <property type="protein sequence ID" value="ACM93160.1"/>
    <property type="molecule type" value="Genomic_DNA"/>
</dbReference>
<evidence type="ECO:0000313" key="2">
    <source>
        <dbReference type="EMBL" id="ACM93160.1"/>
    </source>
</evidence>
<dbReference type="OrthoDB" id="5372751at2"/>
<dbReference type="AlphaFoldDB" id="B9L7D4"/>
<reference evidence="2 3" key="1">
    <citation type="journal article" date="2009" name="PLoS Genet.">
        <title>Adaptations to submarine hydrothermal environments exemplified by the genome of Nautilia profundicola.</title>
        <authorList>
            <person name="Campbell B.J."/>
            <person name="Smith J.L."/>
            <person name="Hanson T.E."/>
            <person name="Klotz M.G."/>
            <person name="Stein L.Y."/>
            <person name="Lee C.K."/>
            <person name="Wu D."/>
            <person name="Robinson J.M."/>
            <person name="Khouri H.M."/>
            <person name="Eisen J.A."/>
            <person name="Cary S.C."/>
        </authorList>
    </citation>
    <scope>NUCLEOTIDE SEQUENCE [LARGE SCALE GENOMIC DNA]</scope>
    <source>
        <strain evidence="3">ATCC BAA-1463 / DSM 18972 / AmH</strain>
    </source>
</reference>
<name>B9L7D4_NAUPA</name>